<dbReference type="GO" id="GO:0030674">
    <property type="term" value="F:protein-macromolecule adaptor activity"/>
    <property type="evidence" value="ECO:0000318"/>
    <property type="project" value="GO_Central"/>
</dbReference>
<feature type="transmembrane region" description="Helical" evidence="7">
    <location>
        <begin position="30"/>
        <end position="52"/>
    </location>
</feature>
<feature type="transmembrane region" description="Helical" evidence="7">
    <location>
        <begin position="6"/>
        <end position="25"/>
    </location>
</feature>
<evidence type="ECO:0000256" key="3">
    <source>
        <dbReference type="ARBA" id="ARBA00022692"/>
    </source>
</evidence>
<keyword evidence="5 7" id="KW-1133">Transmembrane helix</keyword>
<feature type="transmembrane region" description="Helical" evidence="7">
    <location>
        <begin position="188"/>
        <end position="207"/>
    </location>
</feature>
<dbReference type="GO" id="GO:0005783">
    <property type="term" value="C:endoplasmic reticulum"/>
    <property type="evidence" value="ECO:0000318"/>
    <property type="project" value="GO_Central"/>
</dbReference>
<proteinExistence type="inferred from homology"/>
<name>A0A1Y1IQ67_KLENI</name>
<dbReference type="Pfam" id="PF06105">
    <property type="entry name" value="Aph-1"/>
    <property type="match status" value="1"/>
</dbReference>
<dbReference type="GO" id="GO:0007219">
    <property type="term" value="P:Notch signaling pathway"/>
    <property type="evidence" value="ECO:0007669"/>
    <property type="project" value="UniProtKB-KW"/>
</dbReference>
<evidence type="ECO:0000256" key="5">
    <source>
        <dbReference type="ARBA" id="ARBA00022989"/>
    </source>
</evidence>
<gene>
    <name evidence="8" type="ORF">KFL_007010010</name>
</gene>
<protein>
    <submittedName>
        <fullName evidence="8">Hypothetical membrane protein</fullName>
    </submittedName>
</protein>
<dbReference type="Proteomes" id="UP000054558">
    <property type="component" value="Unassembled WGS sequence"/>
</dbReference>
<evidence type="ECO:0000256" key="6">
    <source>
        <dbReference type="ARBA" id="ARBA00023136"/>
    </source>
</evidence>
<comment type="similarity">
    <text evidence="2">Belongs to the APH-1 family.</text>
</comment>
<feature type="transmembrane region" description="Helical" evidence="7">
    <location>
        <begin position="112"/>
        <end position="134"/>
    </location>
</feature>
<dbReference type="STRING" id="105231.A0A1Y1IQ67"/>
<feature type="transmembrane region" description="Helical" evidence="7">
    <location>
        <begin position="213"/>
        <end position="234"/>
    </location>
</feature>
<evidence type="ECO:0000313" key="9">
    <source>
        <dbReference type="Proteomes" id="UP000054558"/>
    </source>
</evidence>
<evidence type="ECO:0000256" key="2">
    <source>
        <dbReference type="ARBA" id="ARBA00005577"/>
    </source>
</evidence>
<sequence length="248" mass="26588">MTLLSYCGYALIGLGPAGVLLGTVLRKPFLLIVVLASAFFWLLTLMLIGIPAKLLLVAEGSSPLLVFLLLLSVSVQESVRWIYWRLCRFTESALDALAEKQSKAKLSALDKLSIYLASGLGHGLAHSAMFFLALLTPTLGAATYYLEGCPEVPFFLAAVLASLGFLVLHTFSMVVALDGYARKKPKQVLFVLGLHYAAALLMISSTLASGCAFSITSSLCCGFVSLVACAFLLWHRTSGYVPLSIEPS</sequence>
<evidence type="ECO:0000256" key="4">
    <source>
        <dbReference type="ARBA" id="ARBA00022976"/>
    </source>
</evidence>
<keyword evidence="3 7" id="KW-0812">Transmembrane</keyword>
<organism evidence="8 9">
    <name type="scientific">Klebsormidium nitens</name>
    <name type="common">Green alga</name>
    <name type="synonym">Ulothrix nitens</name>
    <dbReference type="NCBI Taxonomy" id="105231"/>
    <lineage>
        <taxon>Eukaryota</taxon>
        <taxon>Viridiplantae</taxon>
        <taxon>Streptophyta</taxon>
        <taxon>Klebsormidiophyceae</taxon>
        <taxon>Klebsormidiales</taxon>
        <taxon>Klebsormidiaceae</taxon>
        <taxon>Klebsormidium</taxon>
    </lineage>
</organism>
<evidence type="ECO:0000313" key="8">
    <source>
        <dbReference type="EMBL" id="GAQ90906.1"/>
    </source>
</evidence>
<feature type="transmembrane region" description="Helical" evidence="7">
    <location>
        <begin position="154"/>
        <end position="176"/>
    </location>
</feature>
<dbReference type="OrthoDB" id="6507463at2759"/>
<accession>A0A1Y1IQ67</accession>
<dbReference type="OMA" id="DTNNYLH"/>
<reference evidence="8 9" key="1">
    <citation type="journal article" date="2014" name="Nat. Commun.">
        <title>Klebsormidium flaccidum genome reveals primary factors for plant terrestrial adaptation.</title>
        <authorList>
            <person name="Hori K."/>
            <person name="Maruyama F."/>
            <person name="Fujisawa T."/>
            <person name="Togashi T."/>
            <person name="Yamamoto N."/>
            <person name="Seo M."/>
            <person name="Sato S."/>
            <person name="Yamada T."/>
            <person name="Mori H."/>
            <person name="Tajima N."/>
            <person name="Moriyama T."/>
            <person name="Ikeuchi M."/>
            <person name="Watanabe M."/>
            <person name="Wada H."/>
            <person name="Kobayashi K."/>
            <person name="Saito M."/>
            <person name="Masuda T."/>
            <person name="Sasaki-Sekimoto Y."/>
            <person name="Mashiguchi K."/>
            <person name="Awai K."/>
            <person name="Shimojima M."/>
            <person name="Masuda S."/>
            <person name="Iwai M."/>
            <person name="Nobusawa T."/>
            <person name="Narise T."/>
            <person name="Kondo S."/>
            <person name="Saito H."/>
            <person name="Sato R."/>
            <person name="Murakawa M."/>
            <person name="Ihara Y."/>
            <person name="Oshima-Yamada Y."/>
            <person name="Ohtaka K."/>
            <person name="Satoh M."/>
            <person name="Sonobe K."/>
            <person name="Ishii M."/>
            <person name="Ohtani R."/>
            <person name="Kanamori-Sato M."/>
            <person name="Honoki R."/>
            <person name="Miyazaki D."/>
            <person name="Mochizuki H."/>
            <person name="Umetsu J."/>
            <person name="Higashi K."/>
            <person name="Shibata D."/>
            <person name="Kamiya Y."/>
            <person name="Sato N."/>
            <person name="Nakamura Y."/>
            <person name="Tabata S."/>
            <person name="Ida S."/>
            <person name="Kurokawa K."/>
            <person name="Ohta H."/>
        </authorList>
    </citation>
    <scope>NUCLEOTIDE SEQUENCE [LARGE SCALE GENOMIC DNA]</scope>
    <source>
        <strain evidence="8 9">NIES-2285</strain>
    </source>
</reference>
<evidence type="ECO:0000256" key="1">
    <source>
        <dbReference type="ARBA" id="ARBA00004141"/>
    </source>
</evidence>
<dbReference type="InterPro" id="IPR009294">
    <property type="entry name" value="Aph-1"/>
</dbReference>
<dbReference type="EMBL" id="DF237650">
    <property type="protein sequence ID" value="GAQ90906.1"/>
    <property type="molecule type" value="Genomic_DNA"/>
</dbReference>
<dbReference type="AlphaFoldDB" id="A0A1Y1IQ67"/>
<dbReference type="PANTHER" id="PTHR12889">
    <property type="entry name" value="GAMMA-SECRETASE SUBUNIT APH-1"/>
    <property type="match status" value="1"/>
</dbReference>
<keyword evidence="6 7" id="KW-0472">Membrane</keyword>
<feature type="transmembrane region" description="Helical" evidence="7">
    <location>
        <begin position="64"/>
        <end position="83"/>
    </location>
</feature>
<dbReference type="GO" id="GO:0016485">
    <property type="term" value="P:protein processing"/>
    <property type="evidence" value="ECO:0000318"/>
    <property type="project" value="GO_Central"/>
</dbReference>
<keyword evidence="9" id="KW-1185">Reference proteome</keyword>
<dbReference type="GO" id="GO:0070765">
    <property type="term" value="C:gamma-secretase complex"/>
    <property type="evidence" value="ECO:0000318"/>
    <property type="project" value="GO_Central"/>
</dbReference>
<comment type="subcellular location">
    <subcellularLocation>
        <location evidence="1">Membrane</location>
        <topology evidence="1">Multi-pass membrane protein</topology>
    </subcellularLocation>
</comment>
<keyword evidence="4" id="KW-0914">Notch signaling pathway</keyword>
<evidence type="ECO:0000256" key="7">
    <source>
        <dbReference type="SAM" id="Phobius"/>
    </source>
</evidence>